<evidence type="ECO:0000313" key="2">
    <source>
        <dbReference type="EMBL" id="MST97967.1"/>
    </source>
</evidence>
<comment type="caution">
    <text evidence="2">The sequence shown here is derived from an EMBL/GenBank/DDBJ whole genome shotgun (WGS) entry which is preliminary data.</text>
</comment>
<feature type="domain" description="Carbohydrate kinase PfkB" evidence="1">
    <location>
        <begin position="6"/>
        <end position="290"/>
    </location>
</feature>
<dbReference type="PANTHER" id="PTHR42774">
    <property type="entry name" value="PHOSPHOTRANSFERASE SYSTEM TRANSPORT PROTEIN"/>
    <property type="match status" value="1"/>
</dbReference>
<dbReference type="SUPFAM" id="SSF53613">
    <property type="entry name" value="Ribokinase-like"/>
    <property type="match status" value="1"/>
</dbReference>
<dbReference type="RefSeq" id="WP_154419090.1">
    <property type="nucleotide sequence ID" value="NZ_CALXOB010000029.1"/>
</dbReference>
<dbReference type="Proteomes" id="UP000435649">
    <property type="component" value="Unassembled WGS sequence"/>
</dbReference>
<dbReference type="InterPro" id="IPR011611">
    <property type="entry name" value="PfkB_dom"/>
</dbReference>
<dbReference type="Pfam" id="PF00294">
    <property type="entry name" value="PfkB"/>
    <property type="match status" value="1"/>
</dbReference>
<gene>
    <name evidence="2" type="ORF">FYJ85_13050</name>
</gene>
<proteinExistence type="predicted"/>
<dbReference type="InterPro" id="IPR052562">
    <property type="entry name" value="Ketohexokinase-related"/>
</dbReference>
<keyword evidence="2" id="KW-0808">Transferase</keyword>
<keyword evidence="3" id="KW-1185">Reference proteome</keyword>
<protein>
    <submittedName>
        <fullName evidence="2">Carbohydrate kinase family protein</fullName>
    </submittedName>
</protein>
<sequence>MNTPEFVALGYCSNDHLCRIPEIPGDGKIEMTEYRIQGGGPAGDAAVGAARLGLSAAFVTSVGDDMDGRLILADFAAEKVDTSAIRVRRGGRSPVACCWITPDGRRSVAWTKNNLELLKSDEIPLEMIRRAKILHLDGHHPDAAVEAARAAKAAGVLVNLDAGTFTPRIGELLELADILIASEFFARKWSGESELEKALAGLKTLGARVTGVTAGSAGSMLIAEDGTILRCPAFRDLPVVDSTGAGDAYHCGFGVRYLETGDLRECMRFASAFAGLKCGKLGARAGLPTRKEVDEFLRNH</sequence>
<accession>A0A844G2R9</accession>
<dbReference type="InterPro" id="IPR029056">
    <property type="entry name" value="Ribokinase-like"/>
</dbReference>
<dbReference type="GO" id="GO:0016301">
    <property type="term" value="F:kinase activity"/>
    <property type="evidence" value="ECO:0007669"/>
    <property type="project" value="UniProtKB-KW"/>
</dbReference>
<reference evidence="2 3" key="1">
    <citation type="submission" date="2019-08" db="EMBL/GenBank/DDBJ databases">
        <title>In-depth cultivation of the pig gut microbiome towards novel bacterial diversity and tailored functional studies.</title>
        <authorList>
            <person name="Wylensek D."/>
            <person name="Hitch T.C.A."/>
            <person name="Clavel T."/>
        </authorList>
    </citation>
    <scope>NUCLEOTIDE SEQUENCE [LARGE SCALE GENOMIC DNA]</scope>
    <source>
        <strain evidence="2 3">BBE-744-WT-12</strain>
    </source>
</reference>
<dbReference type="PANTHER" id="PTHR42774:SF3">
    <property type="entry name" value="KETOHEXOKINASE"/>
    <property type="match status" value="1"/>
</dbReference>
<evidence type="ECO:0000313" key="3">
    <source>
        <dbReference type="Proteomes" id="UP000435649"/>
    </source>
</evidence>
<dbReference type="Gene3D" id="3.40.1190.20">
    <property type="match status" value="1"/>
</dbReference>
<evidence type="ECO:0000259" key="1">
    <source>
        <dbReference type="Pfam" id="PF00294"/>
    </source>
</evidence>
<dbReference type="EMBL" id="VUNS01000014">
    <property type="protein sequence ID" value="MST97967.1"/>
    <property type="molecule type" value="Genomic_DNA"/>
</dbReference>
<name>A0A844G2R9_9BACT</name>
<dbReference type="AlphaFoldDB" id="A0A844G2R9"/>
<organism evidence="2 3">
    <name type="scientific">Victivallis lenta</name>
    <dbReference type="NCBI Taxonomy" id="2606640"/>
    <lineage>
        <taxon>Bacteria</taxon>
        <taxon>Pseudomonadati</taxon>
        <taxon>Lentisphaerota</taxon>
        <taxon>Lentisphaeria</taxon>
        <taxon>Victivallales</taxon>
        <taxon>Victivallaceae</taxon>
        <taxon>Victivallis</taxon>
    </lineage>
</organism>
<keyword evidence="2" id="KW-0418">Kinase</keyword>